<feature type="signal peptide" evidence="1">
    <location>
        <begin position="1"/>
        <end position="21"/>
    </location>
</feature>
<evidence type="ECO:0008006" key="4">
    <source>
        <dbReference type="Google" id="ProtNLM"/>
    </source>
</evidence>
<reference evidence="3" key="1">
    <citation type="submission" date="2015-08" db="EMBL/GenBank/DDBJ databases">
        <authorList>
            <person name="Varghese N."/>
        </authorList>
    </citation>
    <scope>NUCLEOTIDE SEQUENCE [LARGE SCALE GENOMIC DNA]</scope>
    <source>
        <strain evidence="3">DSM 23407</strain>
    </source>
</reference>
<name>A0A0K6I451_9HYPH</name>
<dbReference type="Pfam" id="PF06572">
    <property type="entry name" value="DUF1131"/>
    <property type="match status" value="1"/>
</dbReference>
<dbReference type="Gene3D" id="2.60.460.10">
    <property type="entry name" value="protein yfey like domain"/>
    <property type="match status" value="1"/>
</dbReference>
<dbReference type="RefSeq" id="WP_055456148.1">
    <property type="nucleotide sequence ID" value="NZ_CYHE01000008.1"/>
</dbReference>
<organism evidence="2 3">
    <name type="scientific">Pannonibacter indicus</name>
    <dbReference type="NCBI Taxonomy" id="466044"/>
    <lineage>
        <taxon>Bacteria</taxon>
        <taxon>Pseudomonadati</taxon>
        <taxon>Pseudomonadota</taxon>
        <taxon>Alphaproteobacteria</taxon>
        <taxon>Hyphomicrobiales</taxon>
        <taxon>Stappiaceae</taxon>
        <taxon>Pannonibacter</taxon>
    </lineage>
</organism>
<dbReference type="OrthoDB" id="7845475at2"/>
<dbReference type="Proteomes" id="UP000183900">
    <property type="component" value="Unassembled WGS sequence"/>
</dbReference>
<protein>
    <recommendedName>
        <fullName evidence="4">RpoE-regulated lipoprotein</fullName>
    </recommendedName>
</protein>
<dbReference type="AlphaFoldDB" id="A0A0K6I451"/>
<gene>
    <name evidence="2" type="ORF">Ga0061067_108117</name>
</gene>
<evidence type="ECO:0000256" key="1">
    <source>
        <dbReference type="SAM" id="SignalP"/>
    </source>
</evidence>
<evidence type="ECO:0000313" key="3">
    <source>
        <dbReference type="Proteomes" id="UP000183900"/>
    </source>
</evidence>
<accession>A0A0K6I451</accession>
<sequence length="207" mass="21776">MRLPLAAALGLVLLLPACSRTSDYVETTSSVSTMSYAAVPAARTSNVTLVQITGAGVGGIRAGTAYSSKAIQAALPGFTTDTIQTAEETTTENALGAFNSDGFQVLQIFRGKDGNVRAVHGVTHHLAGPNGERIGMTFAEAGMRRSDCRVGQNLWRGMAICRSKGAPNVELVFAIPQYQGPWDALPDEGQLRGAALQRIVWTPTAQG</sequence>
<keyword evidence="1" id="KW-0732">Signal</keyword>
<proteinExistence type="predicted"/>
<dbReference type="InterPro" id="IPR038714">
    <property type="entry name" value="YfeY-like_sf"/>
</dbReference>
<feature type="chain" id="PRO_5005505224" description="RpoE-regulated lipoprotein" evidence="1">
    <location>
        <begin position="22"/>
        <end position="207"/>
    </location>
</feature>
<keyword evidence="3" id="KW-1185">Reference proteome</keyword>
<dbReference type="EMBL" id="CYHE01000008">
    <property type="protein sequence ID" value="CUA97861.1"/>
    <property type="molecule type" value="Genomic_DNA"/>
</dbReference>
<evidence type="ECO:0000313" key="2">
    <source>
        <dbReference type="EMBL" id="CUA97861.1"/>
    </source>
</evidence>
<dbReference type="InterPro" id="IPR010938">
    <property type="entry name" value="DUF1131"/>
</dbReference>